<dbReference type="Proteomes" id="UP000001798">
    <property type="component" value="Chromosome 11"/>
</dbReference>
<organism evidence="1 2">
    <name type="scientific">Botryotinia fuckeliana (strain B05.10)</name>
    <name type="common">Noble rot fungus</name>
    <name type="synonym">Botrytis cinerea</name>
    <dbReference type="NCBI Taxonomy" id="332648"/>
    <lineage>
        <taxon>Eukaryota</taxon>
        <taxon>Fungi</taxon>
        <taxon>Dikarya</taxon>
        <taxon>Ascomycota</taxon>
        <taxon>Pezizomycotina</taxon>
        <taxon>Leotiomycetes</taxon>
        <taxon>Helotiales</taxon>
        <taxon>Sclerotiniaceae</taxon>
        <taxon>Botrytis</taxon>
    </lineage>
</organism>
<reference evidence="1 2" key="3">
    <citation type="journal article" date="2017" name="Mol. Plant Pathol.">
        <title>A gapless genome sequence of the fungus Botrytis cinerea.</title>
        <authorList>
            <person name="Van Kan J.A."/>
            <person name="Stassen J.H."/>
            <person name="Mosbach A."/>
            <person name="Van Der Lee T.A."/>
            <person name="Faino L."/>
            <person name="Farmer A.D."/>
            <person name="Papasotiriou D.G."/>
            <person name="Zhou S."/>
            <person name="Seidl M.F."/>
            <person name="Cottam E."/>
            <person name="Edel D."/>
            <person name="Hahn M."/>
            <person name="Schwartz D.C."/>
            <person name="Dietrich R.A."/>
            <person name="Widdison S."/>
            <person name="Scalliet G."/>
        </authorList>
    </citation>
    <scope>NUCLEOTIDE SEQUENCE [LARGE SCALE GENOMIC DNA]</scope>
    <source>
        <strain evidence="1 2">B05.10</strain>
    </source>
</reference>
<keyword evidence="2" id="KW-1185">Reference proteome</keyword>
<dbReference type="RefSeq" id="XP_001556614.1">
    <property type="nucleotide sequence ID" value="XM_001556564.2"/>
</dbReference>
<reference evidence="1 2" key="1">
    <citation type="journal article" date="2011" name="PLoS Genet.">
        <title>Genomic analysis of the necrotrophic fungal pathogens Sclerotinia sclerotiorum and Botrytis cinerea.</title>
        <authorList>
            <person name="Amselem J."/>
            <person name="Cuomo C.A."/>
            <person name="van Kan J.A."/>
            <person name="Viaud M."/>
            <person name="Benito E.P."/>
            <person name="Couloux A."/>
            <person name="Coutinho P.M."/>
            <person name="de Vries R.P."/>
            <person name="Dyer P.S."/>
            <person name="Fillinger S."/>
            <person name="Fournier E."/>
            <person name="Gout L."/>
            <person name="Hahn M."/>
            <person name="Kohn L."/>
            <person name="Lapalu N."/>
            <person name="Plummer K.M."/>
            <person name="Pradier J.M."/>
            <person name="Quevillon E."/>
            <person name="Sharon A."/>
            <person name="Simon A."/>
            <person name="ten Have A."/>
            <person name="Tudzynski B."/>
            <person name="Tudzynski P."/>
            <person name="Wincker P."/>
            <person name="Andrew M."/>
            <person name="Anthouard V."/>
            <person name="Beever R.E."/>
            <person name="Beffa R."/>
            <person name="Benoit I."/>
            <person name="Bouzid O."/>
            <person name="Brault B."/>
            <person name="Chen Z."/>
            <person name="Choquer M."/>
            <person name="Collemare J."/>
            <person name="Cotton P."/>
            <person name="Danchin E.G."/>
            <person name="Da Silva C."/>
            <person name="Gautier A."/>
            <person name="Giraud C."/>
            <person name="Giraud T."/>
            <person name="Gonzalez C."/>
            <person name="Grossetete S."/>
            <person name="Guldener U."/>
            <person name="Henrissat B."/>
            <person name="Howlett B.J."/>
            <person name="Kodira C."/>
            <person name="Kretschmer M."/>
            <person name="Lappartient A."/>
            <person name="Leroch M."/>
            <person name="Levis C."/>
            <person name="Mauceli E."/>
            <person name="Neuveglise C."/>
            <person name="Oeser B."/>
            <person name="Pearson M."/>
            <person name="Poulain J."/>
            <person name="Poussereau N."/>
            <person name="Quesneville H."/>
            <person name="Rascle C."/>
            <person name="Schumacher J."/>
            <person name="Segurens B."/>
            <person name="Sexton A."/>
            <person name="Silva E."/>
            <person name="Sirven C."/>
            <person name="Soanes D.M."/>
            <person name="Talbot N.J."/>
            <person name="Templeton M."/>
            <person name="Yandava C."/>
            <person name="Yarden O."/>
            <person name="Zeng Q."/>
            <person name="Rollins J.A."/>
            <person name="Lebrun M.H."/>
            <person name="Dickman M."/>
        </authorList>
    </citation>
    <scope>NUCLEOTIDE SEQUENCE [LARGE SCALE GENOMIC DNA]</scope>
    <source>
        <strain evidence="1 2">B05.10</strain>
    </source>
</reference>
<gene>
    <name evidence="1" type="ORF">BCIN_11g01500</name>
</gene>
<sequence length="127" mass="14665">MASQETSEMIADIGTLTLDDLRQFLPVAKEKIQVYIDTLLESTAYGRRSEEEARSTIALYERFPVEQQEKHKQLLDSLVEMLNRLVVCRADGEKQLHEFIAESISIERACIKRIEELMANDETGRYI</sequence>
<dbReference type="OrthoDB" id="3518081at2759"/>
<dbReference type="EMBL" id="CP009815">
    <property type="protein sequence ID" value="ATZ54822.1"/>
    <property type="molecule type" value="Genomic_DNA"/>
</dbReference>
<dbReference type="VEuPathDB" id="FungiDB:Bcin11g01500"/>
<name>A0A384JWB8_BOTFB</name>
<evidence type="ECO:0000313" key="1">
    <source>
        <dbReference type="EMBL" id="ATZ54822.1"/>
    </source>
</evidence>
<reference evidence="1 2" key="2">
    <citation type="journal article" date="2012" name="Eukaryot. Cell">
        <title>Genome update of Botrytis cinerea strains B05.10 and T4.</title>
        <authorList>
            <person name="Staats M."/>
            <person name="van Kan J.A."/>
        </authorList>
    </citation>
    <scope>NUCLEOTIDE SEQUENCE [LARGE SCALE GENOMIC DNA]</scope>
    <source>
        <strain evidence="1 2">B05.10</strain>
    </source>
</reference>
<dbReference type="GeneID" id="5437213"/>
<evidence type="ECO:0000313" key="2">
    <source>
        <dbReference type="Proteomes" id="UP000001798"/>
    </source>
</evidence>
<accession>A0A384JWB8</accession>
<protein>
    <submittedName>
        <fullName evidence="1">Uncharacterized protein</fullName>
    </submittedName>
</protein>
<dbReference type="AlphaFoldDB" id="A0A384JWB8"/>
<dbReference type="KEGG" id="bfu:BCIN_11g01500"/>
<proteinExistence type="predicted"/>